<evidence type="ECO:0000313" key="4">
    <source>
        <dbReference type="Proteomes" id="UP000225277"/>
    </source>
</evidence>
<protein>
    <submittedName>
        <fullName evidence="3">Uncharacterized protein</fullName>
    </submittedName>
</protein>
<name>A0A2D3VSH6_9PEZI</name>
<gene>
    <name evidence="3" type="ORF">RCC_11271</name>
</gene>
<dbReference type="Proteomes" id="UP000225277">
    <property type="component" value="Unassembled WGS sequence"/>
</dbReference>
<feature type="transmembrane region" description="Helical" evidence="2">
    <location>
        <begin position="40"/>
        <end position="63"/>
    </location>
</feature>
<organism evidence="3 4">
    <name type="scientific">Ramularia collo-cygni</name>
    <dbReference type="NCBI Taxonomy" id="112498"/>
    <lineage>
        <taxon>Eukaryota</taxon>
        <taxon>Fungi</taxon>
        <taxon>Dikarya</taxon>
        <taxon>Ascomycota</taxon>
        <taxon>Pezizomycotina</taxon>
        <taxon>Dothideomycetes</taxon>
        <taxon>Dothideomycetidae</taxon>
        <taxon>Mycosphaerellales</taxon>
        <taxon>Mycosphaerellaceae</taxon>
        <taxon>Ramularia</taxon>
    </lineage>
</organism>
<reference evidence="3 4" key="1">
    <citation type="submission" date="2016-03" db="EMBL/GenBank/DDBJ databases">
        <authorList>
            <person name="Ploux O."/>
        </authorList>
    </citation>
    <scope>NUCLEOTIDE SEQUENCE [LARGE SCALE GENOMIC DNA]</scope>
    <source>
        <strain evidence="3 4">URUG2</strain>
    </source>
</reference>
<accession>A0A2D3VSH6</accession>
<keyword evidence="2" id="KW-1133">Transmembrane helix</keyword>
<keyword evidence="2" id="KW-0812">Transmembrane</keyword>
<dbReference type="EMBL" id="FJUY01000028">
    <property type="protein sequence ID" value="CZT25538.1"/>
    <property type="molecule type" value="Genomic_DNA"/>
</dbReference>
<feature type="transmembrane region" description="Helical" evidence="2">
    <location>
        <begin position="518"/>
        <end position="537"/>
    </location>
</feature>
<evidence type="ECO:0000256" key="1">
    <source>
        <dbReference type="SAM" id="MobiDB-lite"/>
    </source>
</evidence>
<dbReference type="GeneID" id="35606297"/>
<dbReference type="AlphaFoldDB" id="A0A2D3VSH6"/>
<feature type="transmembrane region" description="Helical" evidence="2">
    <location>
        <begin position="161"/>
        <end position="185"/>
    </location>
</feature>
<keyword evidence="2" id="KW-0472">Membrane</keyword>
<proteinExistence type="predicted"/>
<feature type="compositionally biased region" description="Basic and acidic residues" evidence="1">
    <location>
        <begin position="1"/>
        <end position="22"/>
    </location>
</feature>
<keyword evidence="4" id="KW-1185">Reference proteome</keyword>
<dbReference type="RefSeq" id="XP_023632261.1">
    <property type="nucleotide sequence ID" value="XM_023776493.1"/>
</dbReference>
<evidence type="ECO:0000313" key="3">
    <source>
        <dbReference type="EMBL" id="CZT25538.1"/>
    </source>
</evidence>
<evidence type="ECO:0000256" key="2">
    <source>
        <dbReference type="SAM" id="Phobius"/>
    </source>
</evidence>
<sequence>MSCTPKLDDHTAYDPLNDDKSSQMHRGPRKGLLSFTADNVTIPLAFFIGTGGAIACFCFTYWLSNQIFDCPDWALDCSVSSFVTTLHDEIALVQGITSTIYGICMSCMAYATYQLAETTIWPTLTQRTFDLDTIDRYLSTTRGSIASAPLAVLHSRRFNKLAVLLAVTILSLLLKADATVVGYAFNIGTVPTTLTSSQKTQGGIGLAFRQMNPPPSLPGAVTVAITNYQTWAYNQVEEPMWQQREFMIDRRQLLALGNFTAKAVKVDMKQNCSAWRTDLSGELHRVNGDKQWKVATNMDKFSDSSVSLRLHSELTVWVDHYRKNGDASATTRLVFAAINGDIEGGYLNIPPSESEMYTDGVEAISTLACDVNVQLVDSSVCTYPTPDLCPSWNQDKPLSDLTNLKSPGRMGPIGHWQTAVWLGAMASLVGISVSGAQPLFEAGPALSSQNNITLPIPWTSDVSQRPYPAYSWTHSQLNAFVNTSAGALTTAITKRWESDPITIQSSKLLNRMQTSRSYLMLLPVAMTLASLAAMLVLTKTMHRSCKVDVIRLGNTTEMIDSTQSLDMADVVEQARKSLDTRKALSKVRVRYGFLAQGGIGLAETTKVTALRRGVLGRDYL</sequence>
<dbReference type="OrthoDB" id="4734538at2759"/>
<feature type="region of interest" description="Disordered" evidence="1">
    <location>
        <begin position="1"/>
        <end position="25"/>
    </location>
</feature>